<dbReference type="SUPFAM" id="SSF49785">
    <property type="entry name" value="Galactose-binding domain-like"/>
    <property type="match status" value="2"/>
</dbReference>
<dbReference type="Gene3D" id="1.50.10.100">
    <property type="entry name" value="Chondroitin AC/alginate lyase"/>
    <property type="match status" value="1"/>
</dbReference>
<gene>
    <name evidence="4" type="ORF">HW566_02690</name>
</gene>
<protein>
    <submittedName>
        <fullName evidence="4">Alginate lyase family protein</fullName>
    </submittedName>
</protein>
<keyword evidence="4" id="KW-0456">Lyase</keyword>
<dbReference type="Gene3D" id="2.10.10.20">
    <property type="entry name" value="Carbohydrate-binding module superfamily 5/12"/>
    <property type="match status" value="2"/>
</dbReference>
<dbReference type="SUPFAM" id="SSF51055">
    <property type="entry name" value="Carbohydrate binding domain"/>
    <property type="match status" value="2"/>
</dbReference>
<dbReference type="GO" id="GO:0016829">
    <property type="term" value="F:lyase activity"/>
    <property type="evidence" value="ECO:0007669"/>
    <property type="project" value="UniProtKB-KW"/>
</dbReference>
<organism evidence="4 5">
    <name type="scientific">Microbacterium oleivorans</name>
    <dbReference type="NCBI Taxonomy" id="273677"/>
    <lineage>
        <taxon>Bacteria</taxon>
        <taxon>Bacillati</taxon>
        <taxon>Actinomycetota</taxon>
        <taxon>Actinomycetes</taxon>
        <taxon>Micrococcales</taxon>
        <taxon>Microbacteriaceae</taxon>
        <taxon>Microbacterium</taxon>
    </lineage>
</organism>
<sequence length="1263" mass="133687">MQIAARHRTRTLVAIVTAAVIGLAGGSVAAPPAVAAEAPPPPALVRTVSESGFSHPGVGFTGDHLENMRAQVQAGAEPWASYYEAMTATRYAARDFRAENAQTDSDTPKDDAYASVGMRSVALRDGIGAMTQALEYFVTGDEQYRANALHVVRTWSSLDPEKYAYFSDAHIHTGVPLYYILIAAELLRSTEPASAALDGYDLAWTDTDEQRLETNLIRPVLETFLASNNRLWNQHLYGVIGMVAAAIYLDDADLYAERVEWFTVNAGYESEHDLFGGDVNGALAAIFREIPADDPRNTTGAPFVQHMEMLRDQAHGQGDVDLLIALARLVDNQGTTLDPDAGTVSDAADAVSPYRFLDNRILAGADTFYAFMTGDEVPYVPATEGGAISQAYRGRLVDPLSETYLQYRYRAGVDVAAEAPHVAELYENRDGAMFYSGATVQNFWNDRGSDYTGAEYWVAFPEELAAVPGAAAPLPPTAELAVDTFGTPIGAGAVRGGDADGPAYVRLDAGAEESRVAVRRAVWSDRTQAAPVGIRVRSDGTARLELARSAIDAPFASITVPDTHGQWRYVWADLNVDETRGPVGDNIVVISATGSDAQVDVASVLAQASGVLSPPTFADAPALAVVAVAGEPWAREFSVEGADELTLEDAPPGAELNDGTVTWTPTQTGDTEMLVVASDGTTITALPVTVSVAADRPGAIAQTLSGVGEPATYTSESWARVDAARTAAEAGQGAAPEEFAVLLEQLTAAVAQLAPLNPLLPDGALDVGAIATAPALTTAQLRALIDADNQSHWGDQRISEVVFDLGPSFRVRADAFGIQARDGFANRSQGTNVYGSNDGVTWTLLTESPNAGQDAAIERLEVVAELRDERFRFVKLRVDEPGVPSDPAFPGIWSIAEFRIHGERTEAVGSMNGVSVASPDGSAGRVVPGDRVELTLTGPAGNTDVRVSMLGQEATVTSAGPGEWVAAAAVPEGAGVGAPVSFRVDFTTAAGVAADPIVATTDGSSLYVSTDAGSLADALRDAVVLRPDGTVDAAWTAHALRMTDGDAATHSDNRLNAGTYGHVWDFGADTTVSVTGAEILVRQDGYGISRIADLRLEGSDDGQTWTRLTPAAPGKTLAWQQWPVADAAADAAYRYIRIANGQILGVAEFRLFGEVRTAPSADPAWEAERVYEAGDRVSSQGRAFVAQWWTRGEVPGATTTGSWMEEGAPAPAAGTDVRSWTASWVYDADDVVTFADQAWRARWWTRGQQPGDAHGPWEPVAGG</sequence>
<dbReference type="Pfam" id="PF02839">
    <property type="entry name" value="CBM_5_12"/>
    <property type="match status" value="1"/>
</dbReference>
<evidence type="ECO:0000259" key="3">
    <source>
        <dbReference type="SMART" id="SM00495"/>
    </source>
</evidence>
<proteinExistence type="predicted"/>
<dbReference type="SUPFAM" id="SSF48230">
    <property type="entry name" value="Chondroitin AC/alginate lyase"/>
    <property type="match status" value="1"/>
</dbReference>
<dbReference type="RefSeq" id="WP_178010184.1">
    <property type="nucleotide sequence ID" value="NZ_CP058316.1"/>
</dbReference>
<dbReference type="InterPro" id="IPR008979">
    <property type="entry name" value="Galactose-bd-like_sf"/>
</dbReference>
<dbReference type="SMART" id="SM00495">
    <property type="entry name" value="ChtBD3"/>
    <property type="match status" value="2"/>
</dbReference>
<dbReference type="GO" id="GO:0005975">
    <property type="term" value="P:carbohydrate metabolic process"/>
    <property type="evidence" value="ECO:0007669"/>
    <property type="project" value="InterPro"/>
</dbReference>
<dbReference type="InterPro" id="IPR008929">
    <property type="entry name" value="Chondroitin_lyas"/>
</dbReference>
<dbReference type="GO" id="GO:0004553">
    <property type="term" value="F:hydrolase activity, hydrolyzing O-glycosyl compounds"/>
    <property type="evidence" value="ECO:0007669"/>
    <property type="project" value="InterPro"/>
</dbReference>
<dbReference type="GO" id="GO:0005576">
    <property type="term" value="C:extracellular region"/>
    <property type="evidence" value="ECO:0007669"/>
    <property type="project" value="InterPro"/>
</dbReference>
<dbReference type="InterPro" id="IPR013783">
    <property type="entry name" value="Ig-like_fold"/>
</dbReference>
<feature type="domain" description="Chitin-binding type-3" evidence="3">
    <location>
        <begin position="1217"/>
        <end position="1260"/>
    </location>
</feature>
<dbReference type="Gene3D" id="2.60.40.10">
    <property type="entry name" value="Immunoglobulins"/>
    <property type="match status" value="1"/>
</dbReference>
<reference evidence="4 5" key="1">
    <citation type="submission" date="2020-06" db="EMBL/GenBank/DDBJ databases">
        <authorList>
            <person name="Jo H."/>
        </authorList>
    </citation>
    <scope>NUCLEOTIDE SEQUENCE [LARGE SCALE GENOMIC DNA]</scope>
    <source>
        <strain evidence="4 5">I46</strain>
    </source>
</reference>
<dbReference type="InterPro" id="IPR003610">
    <property type="entry name" value="CBM5/12"/>
</dbReference>
<dbReference type="AlphaFoldDB" id="A0A7D5JX92"/>
<accession>A0A7D5JX92</accession>
<feature type="chain" id="PRO_5038393014" evidence="2">
    <location>
        <begin position="30"/>
        <end position="1263"/>
    </location>
</feature>
<dbReference type="InterPro" id="IPR036573">
    <property type="entry name" value="CBM_sf_5/12"/>
</dbReference>
<dbReference type="Gene3D" id="2.60.120.260">
    <property type="entry name" value="Galactose-binding domain-like"/>
    <property type="match status" value="2"/>
</dbReference>
<evidence type="ECO:0000256" key="2">
    <source>
        <dbReference type="SAM" id="SignalP"/>
    </source>
</evidence>
<evidence type="ECO:0000256" key="1">
    <source>
        <dbReference type="ARBA" id="ARBA00022801"/>
    </source>
</evidence>
<evidence type="ECO:0000313" key="5">
    <source>
        <dbReference type="Proteomes" id="UP000509638"/>
    </source>
</evidence>
<dbReference type="Proteomes" id="UP000509638">
    <property type="component" value="Chromosome"/>
</dbReference>
<name>A0A7D5JX92_9MICO</name>
<evidence type="ECO:0000313" key="4">
    <source>
        <dbReference type="EMBL" id="QLD10783.1"/>
    </source>
</evidence>
<keyword evidence="1" id="KW-0378">Hydrolase</keyword>
<feature type="signal peptide" evidence="2">
    <location>
        <begin position="1"/>
        <end position="29"/>
    </location>
</feature>
<dbReference type="EMBL" id="CP058316">
    <property type="protein sequence ID" value="QLD10783.1"/>
    <property type="molecule type" value="Genomic_DNA"/>
</dbReference>
<dbReference type="CDD" id="cd12215">
    <property type="entry name" value="ChiC_BD"/>
    <property type="match status" value="2"/>
</dbReference>
<dbReference type="GO" id="GO:0030246">
    <property type="term" value="F:carbohydrate binding"/>
    <property type="evidence" value="ECO:0007669"/>
    <property type="project" value="InterPro"/>
</dbReference>
<feature type="domain" description="Chitin-binding type-3" evidence="3">
    <location>
        <begin position="1162"/>
        <end position="1206"/>
    </location>
</feature>
<keyword evidence="2" id="KW-0732">Signal</keyword>